<keyword evidence="4" id="KW-0732">Signal</keyword>
<evidence type="ECO:0000259" key="6">
    <source>
        <dbReference type="Pfam" id="PF25954"/>
    </source>
</evidence>
<reference evidence="8 9" key="1">
    <citation type="submission" date="2017-08" db="EMBL/GenBank/DDBJ databases">
        <title>Infants hospitalized years apart are colonized by the same room-sourced microbial strains.</title>
        <authorList>
            <person name="Brooks B."/>
            <person name="Olm M.R."/>
            <person name="Firek B.A."/>
            <person name="Baker R."/>
            <person name="Thomas B.C."/>
            <person name="Morowitz M.J."/>
            <person name="Banfield J.F."/>
        </authorList>
    </citation>
    <scope>NUCLEOTIDE SEQUENCE [LARGE SCALE GENOMIC DNA]</scope>
    <source>
        <strain evidence="8">S2_006_000_R2_64</strain>
    </source>
</reference>
<dbReference type="Gene3D" id="2.40.420.20">
    <property type="match status" value="1"/>
</dbReference>
<gene>
    <name evidence="8" type="ORF">DI586_10725</name>
</gene>
<feature type="chain" id="PRO_5016067572" description="Efflux transporter periplasmic adaptor subunit" evidence="4">
    <location>
        <begin position="23"/>
        <end position="330"/>
    </location>
</feature>
<dbReference type="PANTHER" id="PTHR30097">
    <property type="entry name" value="CATION EFFLUX SYSTEM PROTEIN CUSB"/>
    <property type="match status" value="1"/>
</dbReference>
<dbReference type="InterPro" id="IPR011053">
    <property type="entry name" value="Single_hybrid_motif"/>
</dbReference>
<evidence type="ECO:0000313" key="8">
    <source>
        <dbReference type="EMBL" id="PZP53708.1"/>
    </source>
</evidence>
<evidence type="ECO:0008006" key="10">
    <source>
        <dbReference type="Google" id="ProtNLM"/>
    </source>
</evidence>
<proteinExistence type="inferred from homology"/>
<accession>A0A2W5FE87</accession>
<feature type="domain" description="Multidrug resistance protein MdtA-like barrel-sandwich hybrid" evidence="5">
    <location>
        <begin position="87"/>
        <end position="146"/>
    </location>
</feature>
<comment type="similarity">
    <text evidence="1">Belongs to the membrane fusion protein (MFP) (TC 8.A.1) family.</text>
</comment>
<dbReference type="InterPro" id="IPR006143">
    <property type="entry name" value="RND_pump_MFP"/>
</dbReference>
<dbReference type="InterPro" id="IPR051909">
    <property type="entry name" value="MFP_Cation_Efflux"/>
</dbReference>
<feature type="compositionally biased region" description="Basic and acidic residues" evidence="3">
    <location>
        <begin position="308"/>
        <end position="330"/>
    </location>
</feature>
<dbReference type="GO" id="GO:0022857">
    <property type="term" value="F:transmembrane transporter activity"/>
    <property type="evidence" value="ECO:0007669"/>
    <property type="project" value="InterPro"/>
</dbReference>
<dbReference type="SUPFAM" id="SSF51230">
    <property type="entry name" value="Single hybrid motif"/>
    <property type="match status" value="1"/>
</dbReference>
<dbReference type="GO" id="GO:0016020">
    <property type="term" value="C:membrane"/>
    <property type="evidence" value="ECO:0007669"/>
    <property type="project" value="InterPro"/>
</dbReference>
<evidence type="ECO:0000256" key="4">
    <source>
        <dbReference type="SAM" id="SignalP"/>
    </source>
</evidence>
<feature type="domain" description="CusB-like beta-barrel" evidence="6">
    <location>
        <begin position="172"/>
        <end position="234"/>
    </location>
</feature>
<evidence type="ECO:0000259" key="7">
    <source>
        <dbReference type="Pfam" id="PF25975"/>
    </source>
</evidence>
<protein>
    <recommendedName>
        <fullName evidence="10">Efflux transporter periplasmic adaptor subunit</fullName>
    </recommendedName>
</protein>
<comment type="caution">
    <text evidence="8">The sequence shown here is derived from an EMBL/GenBank/DDBJ whole genome shotgun (WGS) entry which is preliminary data.</text>
</comment>
<dbReference type="PANTHER" id="PTHR30097:SF4">
    <property type="entry name" value="SLR6042 PROTEIN"/>
    <property type="match status" value="1"/>
</dbReference>
<evidence type="ECO:0000256" key="2">
    <source>
        <dbReference type="ARBA" id="ARBA00022448"/>
    </source>
</evidence>
<dbReference type="Gene3D" id="2.40.50.100">
    <property type="match status" value="1"/>
</dbReference>
<dbReference type="Gene3D" id="2.40.30.170">
    <property type="match status" value="1"/>
</dbReference>
<evidence type="ECO:0000256" key="1">
    <source>
        <dbReference type="ARBA" id="ARBA00009477"/>
    </source>
</evidence>
<dbReference type="Proteomes" id="UP000249739">
    <property type="component" value="Unassembled WGS sequence"/>
</dbReference>
<dbReference type="InterPro" id="IPR058625">
    <property type="entry name" value="MdtA-like_BSH"/>
</dbReference>
<dbReference type="Pfam" id="PF25954">
    <property type="entry name" value="Beta-barrel_RND_2"/>
    <property type="match status" value="1"/>
</dbReference>
<dbReference type="InterPro" id="IPR058792">
    <property type="entry name" value="Beta-barrel_RND_2"/>
</dbReference>
<feature type="region of interest" description="Disordered" evidence="3">
    <location>
        <begin position="307"/>
        <end position="330"/>
    </location>
</feature>
<dbReference type="AlphaFoldDB" id="A0A2W5FE87"/>
<dbReference type="EMBL" id="QFOT01000168">
    <property type="protein sequence ID" value="PZP53708.1"/>
    <property type="molecule type" value="Genomic_DNA"/>
</dbReference>
<dbReference type="NCBIfam" id="TIGR01730">
    <property type="entry name" value="RND_mfp"/>
    <property type="match status" value="1"/>
</dbReference>
<name>A0A2W5FE87_9BACT</name>
<organism evidence="8 9">
    <name type="scientific">Micavibrio aeruginosavorus</name>
    <dbReference type="NCBI Taxonomy" id="349221"/>
    <lineage>
        <taxon>Bacteria</taxon>
        <taxon>Pseudomonadati</taxon>
        <taxon>Bdellovibrionota</taxon>
        <taxon>Bdellovibrionia</taxon>
        <taxon>Bdellovibrionales</taxon>
        <taxon>Pseudobdellovibrionaceae</taxon>
        <taxon>Micavibrio</taxon>
    </lineage>
</organism>
<feature type="signal peptide" evidence="4">
    <location>
        <begin position="1"/>
        <end position="22"/>
    </location>
</feature>
<dbReference type="Pfam" id="PF25917">
    <property type="entry name" value="BSH_RND"/>
    <property type="match status" value="1"/>
</dbReference>
<sequence length="330" mass="35304">MKKFLITSALVAVIGLSMPVFAHEGEDHAAAPGTEETAQVTSTVELSETAINNLGIKTVKATIAPRATTIDVNGIVEFLPERQAIASARAAGRVSEINVKVGEEVAKGQRLLTIQPIFVGSSPVSIPSPLDGYVTKQNVVLGQSVTPEAGLMEIGDSSEVLVRGVMYETPDVTKVQVGQNVSVNSSLIGNEPLEGKVQRMDGAYDRGSRTLNVYALVENPDRKLLANMQVVLSIEVTEPADILTVPVKAILGESGEQFIFVRSGNAFERRSVKLGAKFGAEREVLEGVFPDEEVVTVGNYQLQFAKSAEPKKDASAAETKKEDDGHDHEH</sequence>
<keyword evidence="2" id="KW-0813">Transport</keyword>
<feature type="domain" description="CzcB-like C-terminal circularly permuted SH3-like" evidence="7">
    <location>
        <begin position="243"/>
        <end position="302"/>
    </location>
</feature>
<evidence type="ECO:0000313" key="9">
    <source>
        <dbReference type="Proteomes" id="UP000249739"/>
    </source>
</evidence>
<evidence type="ECO:0000259" key="5">
    <source>
        <dbReference type="Pfam" id="PF25917"/>
    </source>
</evidence>
<dbReference type="Pfam" id="PF25975">
    <property type="entry name" value="CzcB_C"/>
    <property type="match status" value="1"/>
</dbReference>
<dbReference type="InterPro" id="IPR058649">
    <property type="entry name" value="CzcB_C"/>
</dbReference>
<evidence type="ECO:0000256" key="3">
    <source>
        <dbReference type="SAM" id="MobiDB-lite"/>
    </source>
</evidence>